<dbReference type="InterPro" id="IPR006164">
    <property type="entry name" value="DNA_bd_Ku70/Ku80"/>
</dbReference>
<feature type="compositionally biased region" description="Basic and acidic residues" evidence="18">
    <location>
        <begin position="314"/>
        <end position="325"/>
    </location>
</feature>
<proteinExistence type="inferred from homology"/>
<dbReference type="GO" id="GO:0000781">
    <property type="term" value="C:chromosome, telomeric region"/>
    <property type="evidence" value="ECO:0007669"/>
    <property type="project" value="UniProtKB-SubCell"/>
</dbReference>
<dbReference type="PROSITE" id="PS50234">
    <property type="entry name" value="VWFA"/>
    <property type="match status" value="1"/>
</dbReference>
<accession>A0A165GRY9</accession>
<keyword evidence="15" id="KW-0234">DNA repair</keyword>
<reference evidence="20 21" key="1">
    <citation type="journal article" date="2016" name="Mol. Biol. Evol.">
        <title>Comparative Genomics of Early-Diverging Mushroom-Forming Fungi Provides Insights into the Origins of Lignocellulose Decay Capabilities.</title>
        <authorList>
            <person name="Nagy L.G."/>
            <person name="Riley R."/>
            <person name="Tritt A."/>
            <person name="Adam C."/>
            <person name="Daum C."/>
            <person name="Floudas D."/>
            <person name="Sun H."/>
            <person name="Yadav J.S."/>
            <person name="Pangilinan J."/>
            <person name="Larsson K.H."/>
            <person name="Matsuura K."/>
            <person name="Barry K."/>
            <person name="Labutti K."/>
            <person name="Kuo R."/>
            <person name="Ohm R.A."/>
            <person name="Bhattacharya S.S."/>
            <person name="Shirouzu T."/>
            <person name="Yoshinaga Y."/>
            <person name="Martin F.M."/>
            <person name="Grigoriev I.V."/>
            <person name="Hibbett D.S."/>
        </authorList>
    </citation>
    <scope>NUCLEOTIDE SEQUENCE [LARGE SCALE GENOMIC DNA]</scope>
    <source>
        <strain evidence="20 21">HHB12733</strain>
    </source>
</reference>
<dbReference type="AlphaFoldDB" id="A0A165GRY9"/>
<keyword evidence="13" id="KW-0238">DNA-binding</keyword>
<dbReference type="PANTHER" id="PTHR12604">
    <property type="entry name" value="KU AUTOANTIGEN DNA HELICASE"/>
    <property type="match status" value="1"/>
</dbReference>
<dbReference type="STRING" id="1353952.A0A165GRY9"/>
<dbReference type="Pfam" id="PF03731">
    <property type="entry name" value="Ku_N"/>
    <property type="match status" value="1"/>
</dbReference>
<evidence type="ECO:0000313" key="21">
    <source>
        <dbReference type="Proteomes" id="UP000076842"/>
    </source>
</evidence>
<protein>
    <recommendedName>
        <fullName evidence="5">ATP-dependent DNA helicase II subunit 2</fullName>
        <ecNumber evidence="4">3.6.4.12</ecNumber>
    </recommendedName>
    <alternativeName>
        <fullName evidence="17">ATP-dependent DNA helicase II subunit Ku80</fullName>
    </alternativeName>
</protein>
<dbReference type="SUPFAM" id="SSF100939">
    <property type="entry name" value="SPOC domain-like"/>
    <property type="match status" value="1"/>
</dbReference>
<comment type="similarity">
    <text evidence="3">Belongs to the ku80 family.</text>
</comment>
<keyword evidence="16" id="KW-0539">Nucleus</keyword>
<evidence type="ECO:0000256" key="3">
    <source>
        <dbReference type="ARBA" id="ARBA00007726"/>
    </source>
</evidence>
<evidence type="ECO:0000256" key="16">
    <source>
        <dbReference type="ARBA" id="ARBA00023242"/>
    </source>
</evidence>
<evidence type="ECO:0000256" key="5">
    <source>
        <dbReference type="ARBA" id="ARBA00021792"/>
    </source>
</evidence>
<dbReference type="Gene3D" id="3.40.50.410">
    <property type="entry name" value="von Willebrand factor, type A domain"/>
    <property type="match status" value="1"/>
</dbReference>
<dbReference type="CDD" id="cd00873">
    <property type="entry name" value="KU80"/>
    <property type="match status" value="1"/>
</dbReference>
<dbReference type="GO" id="GO:0016787">
    <property type="term" value="F:hydrolase activity"/>
    <property type="evidence" value="ECO:0007669"/>
    <property type="project" value="UniProtKB-KW"/>
</dbReference>
<keyword evidence="14" id="KW-0233">DNA recombination</keyword>
<dbReference type="InterPro" id="IPR036465">
    <property type="entry name" value="vWFA_dom_sf"/>
</dbReference>
<dbReference type="InParanoid" id="A0A165GRY9"/>
<dbReference type="Gene3D" id="1.25.40.240">
    <property type="entry name" value="Ku, C-terminal domain"/>
    <property type="match status" value="1"/>
</dbReference>
<evidence type="ECO:0000256" key="6">
    <source>
        <dbReference type="ARBA" id="ARBA00022454"/>
    </source>
</evidence>
<dbReference type="SUPFAM" id="SSF53300">
    <property type="entry name" value="vWA-like"/>
    <property type="match status" value="1"/>
</dbReference>
<keyword evidence="9" id="KW-0378">Hydrolase</keyword>
<evidence type="ECO:0000256" key="17">
    <source>
        <dbReference type="ARBA" id="ARBA00031847"/>
    </source>
</evidence>
<dbReference type="InterPro" id="IPR002035">
    <property type="entry name" value="VWF_A"/>
</dbReference>
<name>A0A165GRY9_9BASI</name>
<evidence type="ECO:0000256" key="8">
    <source>
        <dbReference type="ARBA" id="ARBA00022763"/>
    </source>
</evidence>
<keyword evidence="6" id="KW-0158">Chromosome</keyword>
<dbReference type="Pfam" id="PF02735">
    <property type="entry name" value="Ku"/>
    <property type="match status" value="1"/>
</dbReference>
<keyword evidence="11" id="KW-0067">ATP-binding</keyword>
<feature type="domain" description="VWFA" evidence="19">
    <location>
        <begin position="11"/>
        <end position="200"/>
    </location>
</feature>
<dbReference type="SUPFAM" id="SSF101420">
    <property type="entry name" value="C-terminal domain of Ku80"/>
    <property type="match status" value="1"/>
</dbReference>
<dbReference type="Gene3D" id="1.10.1600.10">
    <property type="match status" value="1"/>
</dbReference>
<gene>
    <name evidence="20" type="ORF">CALCODRAFT_468328</name>
</gene>
<feature type="compositionally biased region" description="Acidic residues" evidence="18">
    <location>
        <begin position="326"/>
        <end position="341"/>
    </location>
</feature>
<dbReference type="GO" id="GO:0043564">
    <property type="term" value="C:Ku70:Ku80 complex"/>
    <property type="evidence" value="ECO:0007669"/>
    <property type="project" value="InterPro"/>
</dbReference>
<dbReference type="SMART" id="SM00559">
    <property type="entry name" value="Ku78"/>
    <property type="match status" value="1"/>
</dbReference>
<dbReference type="GO" id="GO:0000723">
    <property type="term" value="P:telomere maintenance"/>
    <property type="evidence" value="ECO:0007669"/>
    <property type="project" value="InterPro"/>
</dbReference>
<dbReference type="Gene3D" id="2.40.290.10">
    <property type="match status" value="1"/>
</dbReference>
<dbReference type="Pfam" id="PF08785">
    <property type="entry name" value="Ku_PK_bind"/>
    <property type="match status" value="1"/>
</dbReference>
<dbReference type="GO" id="GO:0003684">
    <property type="term" value="F:damaged DNA binding"/>
    <property type="evidence" value="ECO:0007669"/>
    <property type="project" value="InterPro"/>
</dbReference>
<dbReference type="InterPro" id="IPR024193">
    <property type="entry name" value="Ku80"/>
</dbReference>
<dbReference type="GO" id="GO:0042162">
    <property type="term" value="F:telomeric DNA binding"/>
    <property type="evidence" value="ECO:0007669"/>
    <property type="project" value="InterPro"/>
</dbReference>
<dbReference type="GO" id="GO:0003678">
    <property type="term" value="F:DNA helicase activity"/>
    <property type="evidence" value="ECO:0007669"/>
    <property type="project" value="UniProtKB-EC"/>
</dbReference>
<evidence type="ECO:0000256" key="7">
    <source>
        <dbReference type="ARBA" id="ARBA00022741"/>
    </source>
</evidence>
<evidence type="ECO:0000256" key="14">
    <source>
        <dbReference type="ARBA" id="ARBA00023172"/>
    </source>
</evidence>
<evidence type="ECO:0000256" key="2">
    <source>
        <dbReference type="ARBA" id="ARBA00004574"/>
    </source>
</evidence>
<sequence>MPVRERAGYTSNLFVIDVSPSMGELMFPEGTEGAPEEGYGLTKLEWAIEYVIRKIQEFIFTERKTEECGIILFGTDATKNRVNAEHDGYENIYEIVPLSAPTTKIIDVLRTVHPESAVAEPLDALIVAIQTQSLHLGNKKAWRRRITLVTDGEAECNFEDWDRTVAKLAELEVKTSVIGIGFDDEEEGFVEEGKSKVKRINETFWHDFMSQMPEGLGMVGNISLAIASLSAPQLKTTQSALQSTWLRLGDRATAESSHSEGFLEIPVKIAKATSQAKPLSMKKLHKRAGRGQWHAVGLQTDYVVYEGGEDEDDEKPKAKAEPKAEGEEEDVDMAADEEEHTEPETERTEVPVEKEDLVKAYKYGATWVPCEEGEFEKLQTTKGIEVIGFVPESKWHREQALGEVSYIYPSDTSSKAQLQFSAIVQAMAERGVMMVVRYVWRDGADPKVGVCKPQPLGSVEWGGVDCLLYVQMPFADDVRKYKFNSLTRLFDKEGDKITAHSTLPTKEQQDAMDAFVDSMDLMDAEQDEEGNPAPWFDPALSFNPALHRVKQALFHNARVADPEKNPLPPPHPELTKYFNTPEEVLERAKPAIAKLRKVMNIKKVPPKAAAAKRKNGAADAPEYLYESVDDILGATTRPQNAVDPNALAARTPQKGNDFGHTHLPSPAPSLAPEPGRLIGLANPLKDFYSLLESGDLVSKAMEDMAVVLLQMARDPKRNKELLNCMTVMRVKATEEDEVDAYQQFMIDLKKEAKKKSFSNPDLWPLVKKQGMSISWITKEEAAVEGSKSSVDEDEARKFIEE</sequence>
<dbReference type="InterPro" id="IPR005161">
    <property type="entry name" value="Ku_N"/>
</dbReference>
<dbReference type="GO" id="GO:0006310">
    <property type="term" value="P:DNA recombination"/>
    <property type="evidence" value="ECO:0007669"/>
    <property type="project" value="UniProtKB-KW"/>
</dbReference>
<evidence type="ECO:0000259" key="19">
    <source>
        <dbReference type="PROSITE" id="PS50234"/>
    </source>
</evidence>
<evidence type="ECO:0000256" key="4">
    <source>
        <dbReference type="ARBA" id="ARBA00012551"/>
    </source>
</evidence>
<dbReference type="OrthoDB" id="30826at2759"/>
<evidence type="ECO:0000256" key="10">
    <source>
        <dbReference type="ARBA" id="ARBA00022806"/>
    </source>
</evidence>
<organism evidence="20 21">
    <name type="scientific">Calocera cornea HHB12733</name>
    <dbReference type="NCBI Taxonomy" id="1353952"/>
    <lineage>
        <taxon>Eukaryota</taxon>
        <taxon>Fungi</taxon>
        <taxon>Dikarya</taxon>
        <taxon>Basidiomycota</taxon>
        <taxon>Agaricomycotina</taxon>
        <taxon>Dacrymycetes</taxon>
        <taxon>Dacrymycetales</taxon>
        <taxon>Dacrymycetaceae</taxon>
        <taxon>Calocera</taxon>
    </lineage>
</organism>
<evidence type="ECO:0000313" key="20">
    <source>
        <dbReference type="EMBL" id="KZT58400.1"/>
    </source>
</evidence>
<keyword evidence="12" id="KW-0779">Telomere</keyword>
<evidence type="ECO:0000256" key="13">
    <source>
        <dbReference type="ARBA" id="ARBA00023125"/>
    </source>
</evidence>
<keyword evidence="10" id="KW-0347">Helicase</keyword>
<dbReference type="InterPro" id="IPR016194">
    <property type="entry name" value="SPOC-like_C_dom_sf"/>
</dbReference>
<keyword evidence="21" id="KW-1185">Reference proteome</keyword>
<evidence type="ECO:0000256" key="9">
    <source>
        <dbReference type="ARBA" id="ARBA00022801"/>
    </source>
</evidence>
<keyword evidence="7" id="KW-0547">Nucleotide-binding</keyword>
<dbReference type="GO" id="GO:0006303">
    <property type="term" value="P:double-strand break repair via nonhomologous end joining"/>
    <property type="evidence" value="ECO:0007669"/>
    <property type="project" value="InterPro"/>
</dbReference>
<dbReference type="FunCoup" id="A0A165GRY9">
    <property type="interactions" value="418"/>
</dbReference>
<dbReference type="FunFam" id="1.10.1600.10:FF:000002">
    <property type="entry name" value="X-ray repair cross-complementing protein 5"/>
    <property type="match status" value="1"/>
</dbReference>
<dbReference type="Proteomes" id="UP000076842">
    <property type="component" value="Unassembled WGS sequence"/>
</dbReference>
<feature type="region of interest" description="Disordered" evidence="18">
    <location>
        <begin position="307"/>
        <end position="351"/>
    </location>
</feature>
<dbReference type="InterPro" id="IPR036494">
    <property type="entry name" value="Ku_C_sf"/>
</dbReference>
<dbReference type="PANTHER" id="PTHR12604:SF4">
    <property type="entry name" value="X-RAY REPAIR CROSS-COMPLEMENTING PROTEIN 5"/>
    <property type="match status" value="1"/>
</dbReference>
<comment type="subcellular location">
    <subcellularLocation>
        <location evidence="2">Chromosome</location>
        <location evidence="2">Telomere</location>
    </subcellularLocation>
    <subcellularLocation>
        <location evidence="1">Nucleus</location>
    </subcellularLocation>
</comment>
<evidence type="ECO:0000256" key="1">
    <source>
        <dbReference type="ARBA" id="ARBA00004123"/>
    </source>
</evidence>
<evidence type="ECO:0000256" key="15">
    <source>
        <dbReference type="ARBA" id="ARBA00023204"/>
    </source>
</evidence>
<keyword evidence="8" id="KW-0227">DNA damage</keyword>
<dbReference type="InterPro" id="IPR014893">
    <property type="entry name" value="Ku_PK_bind"/>
</dbReference>
<evidence type="ECO:0000256" key="11">
    <source>
        <dbReference type="ARBA" id="ARBA00022840"/>
    </source>
</evidence>
<evidence type="ECO:0000256" key="12">
    <source>
        <dbReference type="ARBA" id="ARBA00022895"/>
    </source>
</evidence>
<feature type="compositionally biased region" description="Basic and acidic residues" evidence="18">
    <location>
        <begin position="342"/>
        <end position="351"/>
    </location>
</feature>
<dbReference type="EMBL" id="KV423951">
    <property type="protein sequence ID" value="KZT58400.1"/>
    <property type="molecule type" value="Genomic_DNA"/>
</dbReference>
<dbReference type="GO" id="GO:0005524">
    <property type="term" value="F:ATP binding"/>
    <property type="evidence" value="ECO:0007669"/>
    <property type="project" value="UniProtKB-KW"/>
</dbReference>
<dbReference type="EC" id="3.6.4.12" evidence="4"/>
<dbReference type="GO" id="GO:0003690">
    <property type="term" value="F:double-stranded DNA binding"/>
    <property type="evidence" value="ECO:0007669"/>
    <property type="project" value="TreeGrafter"/>
</dbReference>
<evidence type="ECO:0000256" key="18">
    <source>
        <dbReference type="SAM" id="MobiDB-lite"/>
    </source>
</evidence>